<name>F6WWL0_MONDO</name>
<evidence type="ECO:0000256" key="9">
    <source>
        <dbReference type="PIRSR" id="PIRSR001849-50"/>
    </source>
</evidence>
<dbReference type="FunFam" id="3.90.1450.10:FF:000002">
    <property type="entry name" value="Guanylate cyclase activator 2A"/>
    <property type="match status" value="1"/>
</dbReference>
<dbReference type="AlphaFoldDB" id="F6WWL0"/>
<gene>
    <name evidence="11" type="primary">GUCA2A</name>
</gene>
<evidence type="ECO:0000256" key="1">
    <source>
        <dbReference type="ARBA" id="ARBA00004613"/>
    </source>
</evidence>
<evidence type="ECO:0000313" key="12">
    <source>
        <dbReference type="Proteomes" id="UP000002280"/>
    </source>
</evidence>
<dbReference type="InterPro" id="IPR036382">
    <property type="entry name" value="Guanylin_sf"/>
</dbReference>
<dbReference type="Proteomes" id="UP000002280">
    <property type="component" value="Chromosome 4"/>
</dbReference>
<dbReference type="GeneID" id="100032647"/>
<evidence type="ECO:0000256" key="10">
    <source>
        <dbReference type="SAM" id="SignalP"/>
    </source>
</evidence>
<dbReference type="GeneTree" id="ENSGT00940000154436"/>
<feature type="signal peptide" evidence="10">
    <location>
        <begin position="1"/>
        <end position="20"/>
    </location>
</feature>
<evidence type="ECO:0000256" key="7">
    <source>
        <dbReference type="ARBA" id="ARBA00041143"/>
    </source>
</evidence>
<dbReference type="InterPro" id="IPR000879">
    <property type="entry name" value="Guanylin"/>
</dbReference>
<dbReference type="PIRSF" id="PIRSF001849">
    <property type="entry name" value="Guanylin"/>
    <property type="match status" value="1"/>
</dbReference>
<evidence type="ECO:0000256" key="3">
    <source>
        <dbReference type="ARBA" id="ARBA00022525"/>
    </source>
</evidence>
<comment type="similarity">
    <text evidence="2">Belongs to the guanylin family.</text>
</comment>
<feature type="disulfide bond" evidence="9">
    <location>
        <begin position="94"/>
        <end position="102"/>
    </location>
</feature>
<comment type="subcellular location">
    <subcellularLocation>
        <location evidence="1">Secreted</location>
    </subcellularLocation>
</comment>
<evidence type="ECO:0000313" key="11">
    <source>
        <dbReference type="Ensembl" id="ENSMODP00000021620.2"/>
    </source>
</evidence>
<feature type="chain" id="PRO_5023920568" description="Guanylin" evidence="10">
    <location>
        <begin position="21"/>
        <end position="106"/>
    </location>
</feature>
<feature type="disulfide bond" evidence="9">
    <location>
        <begin position="59"/>
        <end position="72"/>
    </location>
</feature>
<protein>
    <recommendedName>
        <fullName evidence="7">Guanylin</fullName>
    </recommendedName>
    <alternativeName>
        <fullName evidence="8">Guanylate cyclase activator 2A</fullName>
    </alternativeName>
</protein>
<reference evidence="11" key="3">
    <citation type="submission" date="2025-09" db="UniProtKB">
        <authorList>
            <consortium name="Ensembl"/>
        </authorList>
    </citation>
    <scope>IDENTIFICATION</scope>
</reference>
<evidence type="ECO:0000256" key="5">
    <source>
        <dbReference type="ARBA" id="ARBA00023157"/>
    </source>
</evidence>
<dbReference type="OrthoDB" id="9926421at2759"/>
<reference evidence="11 12" key="1">
    <citation type="journal article" date="2007" name="Nature">
        <title>Genome of the marsupial Monodelphis domestica reveals innovation in non-coding sequences.</title>
        <authorList>
            <person name="Mikkelsen T.S."/>
            <person name="Wakefield M.J."/>
            <person name="Aken B."/>
            <person name="Amemiya C.T."/>
            <person name="Chang J.L."/>
            <person name="Duke S."/>
            <person name="Garber M."/>
            <person name="Gentles A.J."/>
            <person name="Goodstadt L."/>
            <person name="Heger A."/>
            <person name="Jurka J."/>
            <person name="Kamal M."/>
            <person name="Mauceli E."/>
            <person name="Searle S.M."/>
            <person name="Sharpe T."/>
            <person name="Baker M.L."/>
            <person name="Batzer M.A."/>
            <person name="Benos P.V."/>
            <person name="Belov K."/>
            <person name="Clamp M."/>
            <person name="Cook A."/>
            <person name="Cuff J."/>
            <person name="Das R."/>
            <person name="Davidow L."/>
            <person name="Deakin J.E."/>
            <person name="Fazzari M.J."/>
            <person name="Glass J.L."/>
            <person name="Grabherr M."/>
            <person name="Greally J.M."/>
            <person name="Gu W."/>
            <person name="Hore T.A."/>
            <person name="Huttley G.A."/>
            <person name="Kleber M."/>
            <person name="Jirtle R.L."/>
            <person name="Koina E."/>
            <person name="Lee J.T."/>
            <person name="Mahony S."/>
            <person name="Marra M.A."/>
            <person name="Miller R.D."/>
            <person name="Nicholls R.D."/>
            <person name="Oda M."/>
            <person name="Papenfuss A.T."/>
            <person name="Parra Z.E."/>
            <person name="Pollock D.D."/>
            <person name="Ray D.A."/>
            <person name="Schein J.E."/>
            <person name="Speed T.P."/>
            <person name="Thompson K."/>
            <person name="VandeBerg J.L."/>
            <person name="Wade C.M."/>
            <person name="Walker J.A."/>
            <person name="Waters P.D."/>
            <person name="Webber C."/>
            <person name="Weidman J.R."/>
            <person name="Xie X."/>
            <person name="Zody M.C."/>
            <person name="Baldwin J."/>
            <person name="Abdouelleil A."/>
            <person name="Abdulkadir J."/>
            <person name="Abebe A."/>
            <person name="Abera B."/>
            <person name="Abreu J."/>
            <person name="Acer S.C."/>
            <person name="Aftuck L."/>
            <person name="Alexander A."/>
            <person name="An P."/>
            <person name="Anderson E."/>
            <person name="Anderson S."/>
            <person name="Arachi H."/>
            <person name="Azer M."/>
            <person name="Bachantsang P."/>
            <person name="Barry A."/>
            <person name="Bayul T."/>
            <person name="Berlin A."/>
            <person name="Bessette D."/>
            <person name="Bloom T."/>
            <person name="Bloom T."/>
            <person name="Boguslavskiy L."/>
            <person name="Bonnet C."/>
            <person name="Boukhgalter B."/>
            <person name="Bourzgui I."/>
            <person name="Brown A."/>
            <person name="Cahill P."/>
            <person name="Channer S."/>
            <person name="Cheshatsang Y."/>
            <person name="Chuda L."/>
            <person name="Citroen M."/>
            <person name="Collymore A."/>
            <person name="Cooke P."/>
            <person name="Costello M."/>
            <person name="D'Aco K."/>
            <person name="Daza R."/>
            <person name="De Haan G."/>
            <person name="DeGray S."/>
            <person name="DeMaso C."/>
            <person name="Dhargay N."/>
            <person name="Dooley K."/>
            <person name="Dooley E."/>
            <person name="Doricent M."/>
            <person name="Dorje P."/>
            <person name="Dorjee K."/>
            <person name="Dupes A."/>
            <person name="Elong R."/>
            <person name="Falk J."/>
            <person name="Farina A."/>
            <person name="Faro S."/>
            <person name="Ferguson D."/>
            <person name="Fisher S."/>
            <person name="Foley C.D."/>
            <person name="Franke A."/>
            <person name="Friedrich D."/>
            <person name="Gadbois L."/>
            <person name="Gearin G."/>
            <person name="Gearin C.R."/>
            <person name="Giannoukos G."/>
            <person name="Goode T."/>
            <person name="Graham J."/>
            <person name="Grandbois E."/>
            <person name="Grewal S."/>
            <person name="Gyaltsen K."/>
            <person name="Hafez N."/>
            <person name="Hagos B."/>
            <person name="Hall J."/>
            <person name="Henson C."/>
            <person name="Hollinger A."/>
            <person name="Honan T."/>
            <person name="Huard M.D."/>
            <person name="Hughes L."/>
            <person name="Hurhula B."/>
            <person name="Husby M.E."/>
            <person name="Kamat A."/>
            <person name="Kanga B."/>
            <person name="Kashin S."/>
            <person name="Khazanovich D."/>
            <person name="Kisner P."/>
            <person name="Lance K."/>
            <person name="Lara M."/>
            <person name="Lee W."/>
            <person name="Lennon N."/>
            <person name="Letendre F."/>
            <person name="LeVine R."/>
            <person name="Lipovsky A."/>
            <person name="Liu X."/>
            <person name="Liu J."/>
            <person name="Liu S."/>
            <person name="Lokyitsang T."/>
            <person name="Lokyitsang Y."/>
            <person name="Lubonja R."/>
            <person name="Lui A."/>
            <person name="MacDonald P."/>
            <person name="Magnisalis V."/>
            <person name="Maru K."/>
            <person name="Matthews C."/>
            <person name="McCusker W."/>
            <person name="McDonough S."/>
            <person name="Mehta T."/>
            <person name="Meldrim J."/>
            <person name="Meneus L."/>
            <person name="Mihai O."/>
            <person name="Mihalev A."/>
            <person name="Mihova T."/>
            <person name="Mittelman R."/>
            <person name="Mlenga V."/>
            <person name="Montmayeur A."/>
            <person name="Mulrain L."/>
            <person name="Navidi A."/>
            <person name="Naylor J."/>
            <person name="Negash T."/>
            <person name="Nguyen T."/>
            <person name="Nguyen N."/>
            <person name="Nicol R."/>
            <person name="Norbu C."/>
            <person name="Norbu N."/>
            <person name="Novod N."/>
            <person name="O'Neill B."/>
            <person name="Osman S."/>
            <person name="Markiewicz E."/>
            <person name="Oyono O.L."/>
            <person name="Patti C."/>
            <person name="Phunkhang P."/>
            <person name="Pierre F."/>
            <person name="Priest M."/>
            <person name="Raghuraman S."/>
            <person name="Rege F."/>
            <person name="Reyes R."/>
            <person name="Rise C."/>
            <person name="Rogov P."/>
            <person name="Ross K."/>
            <person name="Ryan E."/>
            <person name="Settipalli S."/>
            <person name="Shea T."/>
            <person name="Sherpa N."/>
            <person name="Shi L."/>
            <person name="Shih D."/>
            <person name="Sparrow T."/>
            <person name="Spaulding J."/>
            <person name="Stalker J."/>
            <person name="Stange-Thomann N."/>
            <person name="Stavropoulos S."/>
            <person name="Stone C."/>
            <person name="Strader C."/>
            <person name="Tesfaye S."/>
            <person name="Thomson T."/>
            <person name="Thoulutsang Y."/>
            <person name="Thoulutsang D."/>
            <person name="Topham K."/>
            <person name="Topping I."/>
            <person name="Tsamla T."/>
            <person name="Vassiliev H."/>
            <person name="Vo A."/>
            <person name="Wangchuk T."/>
            <person name="Wangdi T."/>
            <person name="Weiand M."/>
            <person name="Wilkinson J."/>
            <person name="Wilson A."/>
            <person name="Yadav S."/>
            <person name="Young G."/>
            <person name="Yu Q."/>
            <person name="Zembek L."/>
            <person name="Zhong D."/>
            <person name="Zimmer A."/>
            <person name="Zwirko Z."/>
            <person name="Jaffe D.B."/>
            <person name="Alvarez P."/>
            <person name="Brockman W."/>
            <person name="Butler J."/>
            <person name="Chin C."/>
            <person name="Gnerre S."/>
            <person name="MacCallum I."/>
            <person name="Graves J.A."/>
            <person name="Ponting C.P."/>
            <person name="Breen M."/>
            <person name="Samollow P.B."/>
            <person name="Lander E.S."/>
            <person name="Lindblad-Toh K."/>
        </authorList>
    </citation>
    <scope>NUCLEOTIDE SEQUENCE [LARGE SCALE GENOMIC DNA]</scope>
</reference>
<proteinExistence type="inferred from homology"/>
<dbReference type="Ensembl" id="ENSMODT00000021996.2">
    <property type="protein sequence ID" value="ENSMODP00000021620.2"/>
    <property type="gene ID" value="ENSMODG00000017322.2"/>
</dbReference>
<dbReference type="PANTHER" id="PTHR11318:SF3">
    <property type="entry name" value="GUANYLIN"/>
    <property type="match status" value="1"/>
</dbReference>
<reference evidence="11" key="2">
    <citation type="submission" date="2025-08" db="UniProtKB">
        <authorList>
            <consortium name="Ensembl"/>
        </authorList>
    </citation>
    <scope>IDENTIFICATION</scope>
</reference>
<dbReference type="CTD" id="2980"/>
<accession>F6WWL0</accession>
<evidence type="ECO:0000256" key="8">
    <source>
        <dbReference type="ARBA" id="ARBA00042142"/>
    </source>
</evidence>
<dbReference type="PRINTS" id="PR00774">
    <property type="entry name" value="GUANYLIN"/>
</dbReference>
<evidence type="ECO:0000256" key="2">
    <source>
        <dbReference type="ARBA" id="ARBA00009883"/>
    </source>
</evidence>
<dbReference type="Gene3D" id="3.90.1450.10">
    <property type="entry name" value="Guanylin"/>
    <property type="match status" value="1"/>
</dbReference>
<keyword evidence="5 9" id="KW-1015">Disulfide bond</keyword>
<keyword evidence="4 10" id="KW-0732">Signal</keyword>
<dbReference type="GO" id="GO:0005576">
    <property type="term" value="C:extracellular region"/>
    <property type="evidence" value="ECO:0007669"/>
    <property type="project" value="UniProtKB-SubCell"/>
</dbReference>
<dbReference type="Bgee" id="ENSMODG00000017322">
    <property type="expression patterns" value="Expressed in cerebellum and 11 other cell types or tissues"/>
</dbReference>
<dbReference type="RefSeq" id="XP_001381608.2">
    <property type="nucleotide sequence ID" value="XM_001381571.4"/>
</dbReference>
<dbReference type="Pfam" id="PF02058">
    <property type="entry name" value="Guanylin"/>
    <property type="match status" value="1"/>
</dbReference>
<evidence type="ECO:0000256" key="4">
    <source>
        <dbReference type="ARBA" id="ARBA00022729"/>
    </source>
</evidence>
<dbReference type="OMA" id="CAEPMLP"/>
<keyword evidence="3" id="KW-0964">Secreted</keyword>
<evidence type="ECO:0000256" key="6">
    <source>
        <dbReference type="ARBA" id="ARBA00037392"/>
    </source>
</evidence>
<dbReference type="eggNOG" id="ENOG502S7QR">
    <property type="taxonomic scope" value="Eukaryota"/>
</dbReference>
<feature type="disulfide bond" evidence="9">
    <location>
        <begin position="97"/>
        <end position="105"/>
    </location>
</feature>
<dbReference type="SUPFAM" id="SSF89890">
    <property type="entry name" value="Proguanylin"/>
    <property type="match status" value="1"/>
</dbReference>
<sequence>MNILILSALCLCGLATLAGSVTVQDGDFSYPLESVKKLKDLQQSRMRSQTAQHYGVHLCAHPDLPKDLKPICARPDAAQVFQRLGAIAEDSHTCEICAFAACAGCY</sequence>
<dbReference type="GO" id="GO:0030250">
    <property type="term" value="F:guanylate cyclase activator activity"/>
    <property type="evidence" value="ECO:0007669"/>
    <property type="project" value="InterPro"/>
</dbReference>
<dbReference type="KEGG" id="mdo:100032647"/>
<organism evidence="11 12">
    <name type="scientific">Monodelphis domestica</name>
    <name type="common">Gray short-tailed opossum</name>
    <dbReference type="NCBI Taxonomy" id="13616"/>
    <lineage>
        <taxon>Eukaryota</taxon>
        <taxon>Metazoa</taxon>
        <taxon>Chordata</taxon>
        <taxon>Craniata</taxon>
        <taxon>Vertebrata</taxon>
        <taxon>Euteleostomi</taxon>
        <taxon>Mammalia</taxon>
        <taxon>Metatheria</taxon>
        <taxon>Didelphimorphia</taxon>
        <taxon>Didelphidae</taxon>
        <taxon>Monodelphis</taxon>
    </lineage>
</organism>
<comment type="function">
    <text evidence="6">Endogenous activator of intestinal guanylate cyclase. It stimulates this enzyme through the same receptor binding region as the heat-stable enterotoxins.</text>
</comment>
<dbReference type="HOGENOM" id="CLU_166952_0_0_1"/>
<dbReference type="PANTHER" id="PTHR11318">
    <property type="entry name" value="GUANYLIN FAMILY MEMBER"/>
    <property type="match status" value="1"/>
</dbReference>
<keyword evidence="12" id="KW-1185">Reference proteome</keyword>